<dbReference type="SUPFAM" id="SSF55073">
    <property type="entry name" value="Nucleotide cyclase"/>
    <property type="match status" value="1"/>
</dbReference>
<name>A0A100WVB5_MYCFO</name>
<evidence type="ECO:0000259" key="8">
    <source>
        <dbReference type="PROSITE" id="PS50125"/>
    </source>
</evidence>
<sequence>MVPTVVPLCGESPRAAEAAATSSCSTACWPTSREKTPLIVSNSSGQADTTTSQQALNVAPARYGEQVTTEPIPIARIGAFARWVARTPWPVFTLGMLQADIIGALFVLGFLRFGLPPEDRIQLQDLPVLNLAIFLGYLFVSFTVGAYLALRLLIPVIRWQRRDTLLSKSDPRITELARVRALKMPFYRTLISVTNWFLGSIVFIVASWPVASKSAPVVLVATALGATATAIIGYLQSERVLRPVAVAALRGGVPENFRAPGVILRQVLTWVLSTGVPVLAIVLALVASKFSILTASADRLTTPLLLLAVAALVIGLSGTVLVAMSIADPLRQLRWALGEVQRGNYNAHMQIYDASELGLLQAGFNDMVRELAERQRLRDLFGRYVGEDVARRALERGTELGGQERDVAVLFVDLVGSTHLASTIPAGDVVNLLNEFFRVIVDTVNRHGGFVNKFQGDAALAIFGAPIEHPDASGGALAASRELHDELLSVLGTDIEFGIGVSAGRAIAGHIGAQARFEYTVIGDPVNEAARLTELAKLEEGHVLASAIAVSGALDAEALSWDVGEIVELRGRTVPTQLARPMNLVLPRDLERDAAESDLTDDDVRSST</sequence>
<feature type="transmembrane region" description="Helical" evidence="7">
    <location>
        <begin position="186"/>
        <end position="208"/>
    </location>
</feature>
<keyword evidence="5 7" id="KW-1133">Transmembrane helix</keyword>
<dbReference type="CDD" id="cd07302">
    <property type="entry name" value="CHD"/>
    <property type="match status" value="1"/>
</dbReference>
<dbReference type="Proteomes" id="UP000069705">
    <property type="component" value="Unassembled WGS sequence"/>
</dbReference>
<dbReference type="PROSITE" id="PS50125">
    <property type="entry name" value="GUANYLATE_CYCLASE_2"/>
    <property type="match status" value="1"/>
</dbReference>
<dbReference type="PANTHER" id="PTHR43081:SF17">
    <property type="entry name" value="BLL5647 PROTEIN"/>
    <property type="match status" value="1"/>
</dbReference>
<reference evidence="10 11" key="1">
    <citation type="journal article" date="2016" name="Genome Announc.">
        <title>Draft Genome Sequences of Five Rapidly Growing Mycobacterium Species, M. thermoresistibile, M. fortuitum subsp. acetamidolyticum, M. canariasense, M. brisbanense, and M. novocastrense.</title>
        <authorList>
            <person name="Katahira K."/>
            <person name="Ogura Y."/>
            <person name="Gotoh Y."/>
            <person name="Hayashi T."/>
        </authorList>
    </citation>
    <scope>NUCLEOTIDE SEQUENCE [LARGE SCALE GENOMIC DNA]</scope>
    <source>
        <strain evidence="10 11">JCM6368</strain>
    </source>
</reference>
<comment type="subcellular location">
    <subcellularLocation>
        <location evidence="1">Cell membrane</location>
        <topology evidence="1">Multi-pass membrane protein</topology>
    </subcellularLocation>
</comment>
<protein>
    <submittedName>
        <fullName evidence="10">Transmembrane protein</fullName>
    </submittedName>
</protein>
<dbReference type="Pfam" id="PF00211">
    <property type="entry name" value="Guanylate_cyc"/>
    <property type="match status" value="1"/>
</dbReference>
<dbReference type="InterPro" id="IPR029787">
    <property type="entry name" value="Nucleotide_cyclase"/>
</dbReference>
<evidence type="ECO:0000313" key="10">
    <source>
        <dbReference type="EMBL" id="GAT05118.1"/>
    </source>
</evidence>
<feature type="transmembrane region" description="Helical" evidence="7">
    <location>
        <begin position="214"/>
        <end position="235"/>
    </location>
</feature>
<dbReference type="GO" id="GO:0035556">
    <property type="term" value="P:intracellular signal transduction"/>
    <property type="evidence" value="ECO:0007669"/>
    <property type="project" value="InterPro"/>
</dbReference>
<dbReference type="PROSITE" id="PS50885">
    <property type="entry name" value="HAMP"/>
    <property type="match status" value="1"/>
</dbReference>
<evidence type="ECO:0000256" key="4">
    <source>
        <dbReference type="ARBA" id="ARBA00022692"/>
    </source>
</evidence>
<evidence type="ECO:0000256" key="6">
    <source>
        <dbReference type="ARBA" id="ARBA00023136"/>
    </source>
</evidence>
<dbReference type="SMART" id="SM00044">
    <property type="entry name" value="CYCc"/>
    <property type="match status" value="1"/>
</dbReference>
<proteinExistence type="inferred from homology"/>
<feature type="transmembrane region" description="Helical" evidence="7">
    <location>
        <begin position="267"/>
        <end position="292"/>
    </location>
</feature>
<dbReference type="AlphaFoldDB" id="A0A100WVB5"/>
<dbReference type="EMBL" id="BCSZ01000053">
    <property type="protein sequence ID" value="GAT05118.1"/>
    <property type="molecule type" value="Genomic_DNA"/>
</dbReference>
<evidence type="ECO:0000256" key="5">
    <source>
        <dbReference type="ARBA" id="ARBA00022989"/>
    </source>
</evidence>
<evidence type="ECO:0000256" key="1">
    <source>
        <dbReference type="ARBA" id="ARBA00004651"/>
    </source>
</evidence>
<evidence type="ECO:0000256" key="3">
    <source>
        <dbReference type="ARBA" id="ARBA00022475"/>
    </source>
</evidence>
<dbReference type="CDD" id="cd06225">
    <property type="entry name" value="HAMP"/>
    <property type="match status" value="1"/>
</dbReference>
<dbReference type="InterPro" id="IPR001054">
    <property type="entry name" value="A/G_cyclase"/>
</dbReference>
<keyword evidence="4 7" id="KW-0812">Transmembrane</keyword>
<dbReference type="InterPro" id="IPR050697">
    <property type="entry name" value="Adenylyl/Guanylyl_Cyclase_3/4"/>
</dbReference>
<feature type="domain" description="HAMP" evidence="9">
    <location>
        <begin position="324"/>
        <end position="376"/>
    </location>
</feature>
<feature type="domain" description="Guanylate cyclase" evidence="8">
    <location>
        <begin position="408"/>
        <end position="533"/>
    </location>
</feature>
<organism evidence="10 11">
    <name type="scientific">Mycolicibacterium fortuitum subsp. acetamidolyticum</name>
    <dbReference type="NCBI Taxonomy" id="144550"/>
    <lineage>
        <taxon>Bacteria</taxon>
        <taxon>Bacillati</taxon>
        <taxon>Actinomycetota</taxon>
        <taxon>Actinomycetes</taxon>
        <taxon>Mycobacteriales</taxon>
        <taxon>Mycobacteriaceae</taxon>
        <taxon>Mycolicibacterium</taxon>
    </lineage>
</organism>
<dbReference type="GO" id="GO:0005886">
    <property type="term" value="C:plasma membrane"/>
    <property type="evidence" value="ECO:0007669"/>
    <property type="project" value="UniProtKB-SubCell"/>
</dbReference>
<evidence type="ECO:0000256" key="7">
    <source>
        <dbReference type="SAM" id="Phobius"/>
    </source>
</evidence>
<accession>A0A100WVB5</accession>
<dbReference type="SMART" id="SM00304">
    <property type="entry name" value="HAMP"/>
    <property type="match status" value="1"/>
</dbReference>
<feature type="transmembrane region" description="Helical" evidence="7">
    <location>
        <begin position="131"/>
        <end position="154"/>
    </location>
</feature>
<evidence type="ECO:0000313" key="11">
    <source>
        <dbReference type="Proteomes" id="UP000069705"/>
    </source>
</evidence>
<dbReference type="GO" id="GO:0004016">
    <property type="term" value="F:adenylate cyclase activity"/>
    <property type="evidence" value="ECO:0007669"/>
    <property type="project" value="UniProtKB-ARBA"/>
</dbReference>
<dbReference type="Gene3D" id="6.10.340.10">
    <property type="match status" value="1"/>
</dbReference>
<gene>
    <name evidence="10" type="ORF">RMCFA_5229</name>
</gene>
<keyword evidence="6 7" id="KW-0472">Membrane</keyword>
<dbReference type="SUPFAM" id="SSF158472">
    <property type="entry name" value="HAMP domain-like"/>
    <property type="match status" value="1"/>
</dbReference>
<reference evidence="11" key="2">
    <citation type="submission" date="2016-02" db="EMBL/GenBank/DDBJ databases">
        <title>Draft genome sequence of five rapidly growing Mycobacterium species.</title>
        <authorList>
            <person name="Katahira K."/>
            <person name="Gotou Y."/>
            <person name="Iida K."/>
            <person name="Ogura Y."/>
            <person name="Hayashi T."/>
        </authorList>
    </citation>
    <scope>NUCLEOTIDE SEQUENCE [LARGE SCALE GENOMIC DNA]</scope>
    <source>
        <strain evidence="11">JCM6368</strain>
    </source>
</reference>
<evidence type="ECO:0000259" key="9">
    <source>
        <dbReference type="PROSITE" id="PS50885"/>
    </source>
</evidence>
<dbReference type="GO" id="GO:0006171">
    <property type="term" value="P:cAMP biosynthetic process"/>
    <property type="evidence" value="ECO:0007669"/>
    <property type="project" value="TreeGrafter"/>
</dbReference>
<comment type="similarity">
    <text evidence="2">Belongs to the adenylyl cyclase class-3 family.</text>
</comment>
<feature type="transmembrane region" description="Helical" evidence="7">
    <location>
        <begin position="304"/>
        <end position="327"/>
    </location>
</feature>
<evidence type="ECO:0000256" key="2">
    <source>
        <dbReference type="ARBA" id="ARBA00005381"/>
    </source>
</evidence>
<comment type="caution">
    <text evidence="10">The sequence shown here is derived from an EMBL/GenBank/DDBJ whole genome shotgun (WGS) entry which is preliminary data.</text>
</comment>
<dbReference type="Pfam" id="PF00672">
    <property type="entry name" value="HAMP"/>
    <property type="match status" value="1"/>
</dbReference>
<feature type="transmembrane region" description="Helical" evidence="7">
    <location>
        <begin position="91"/>
        <end position="111"/>
    </location>
</feature>
<keyword evidence="3" id="KW-1003">Cell membrane</keyword>
<dbReference type="InterPro" id="IPR003660">
    <property type="entry name" value="HAMP_dom"/>
</dbReference>
<dbReference type="PANTHER" id="PTHR43081">
    <property type="entry name" value="ADENYLATE CYCLASE, TERMINAL-DIFFERENTIATION SPECIFIC-RELATED"/>
    <property type="match status" value="1"/>
</dbReference>
<dbReference type="FunFam" id="3.30.70.1230:FF:000016">
    <property type="entry name" value="Adenylate/guanylate cyclase domain-containing protein"/>
    <property type="match status" value="1"/>
</dbReference>
<dbReference type="Gene3D" id="3.30.70.1230">
    <property type="entry name" value="Nucleotide cyclase"/>
    <property type="match status" value="1"/>
</dbReference>